<feature type="region of interest" description="Disordered" evidence="2">
    <location>
        <begin position="1"/>
        <end position="31"/>
    </location>
</feature>
<sequence length="709" mass="78982">MKVGYAPSLCSSRPNNPTQMRSSKGAAVAGDPKLEHTSFTSKVGSPKSIYQSEWGVTNGCRLDVLEACQDLMDYIAPPGYFLELRHLHNDDFSKQYNINLARQMAMGSQLRLRENEIKNLESLLEAKTDMKKTAKAKNTELGKELKNLHALFSDLQVSNDQLSQQVPTLQAQKCCAEMDARLDALSIDFDEELYPHMLSAITGRRWVIGHELRLAVMKCGESTKLRQVFADVVSTGIDKDMDLFNLIRAPNPTKVKTGTRPRVAYEVPLLTVTTSRVIEMEDSIAAADSSGVPSTIERSPLDFANENPSQQSTWGNGTEDQGQETVAPEVPPPENVTTMGVAPEAGLVEEIAAMGPRVIKERRKRGNDGGRHECTTKGAKKRSCWLPTDTEYANISYSSVLNSDLPREWLLLEDLKSKNTSFTSMAGSPESIYQPEWGVTNGCCLDAPEACQDLMDHIAPLGYFSKLRHLHNDDFLKQYNINLARQVAMGSQLRLWFEHEAKLLKKFIAQVARRDQRIQARQNEIKNLEALLEAETDMKKTAKAKNAELGKELENLCALFLDLQVSNDRLSQQELYPLMLTTIAGRRWVIGHGLRLAVMKCGELKKLRQVFADVVSAGIAKGMSGGLKYEVEHGKANLDLEAIKAYDPEADTKYVAALHALRDLKYPMVDQLESLKDAPIDVIMASLHMESDTGDDAPQWIRELRPSSS</sequence>
<evidence type="ECO:0008006" key="4">
    <source>
        <dbReference type="Google" id="ProtNLM"/>
    </source>
</evidence>
<proteinExistence type="predicted"/>
<evidence type="ECO:0000256" key="1">
    <source>
        <dbReference type="SAM" id="Coils"/>
    </source>
</evidence>
<evidence type="ECO:0000256" key="2">
    <source>
        <dbReference type="SAM" id="MobiDB-lite"/>
    </source>
</evidence>
<feature type="compositionally biased region" description="Polar residues" evidence="2">
    <location>
        <begin position="306"/>
        <end position="324"/>
    </location>
</feature>
<evidence type="ECO:0000313" key="3">
    <source>
        <dbReference type="EMBL" id="GEU70379.1"/>
    </source>
</evidence>
<feature type="compositionally biased region" description="Polar residues" evidence="2">
    <location>
        <begin position="9"/>
        <end position="22"/>
    </location>
</feature>
<protein>
    <recommendedName>
        <fullName evidence="4">Transposase (Putative), gypsy type</fullName>
    </recommendedName>
</protein>
<feature type="coiled-coil region" evidence="1">
    <location>
        <begin position="518"/>
        <end position="559"/>
    </location>
</feature>
<reference evidence="3" key="1">
    <citation type="journal article" date="2019" name="Sci. Rep.">
        <title>Draft genome of Tanacetum cinerariifolium, the natural source of mosquito coil.</title>
        <authorList>
            <person name="Yamashiro T."/>
            <person name="Shiraishi A."/>
            <person name="Satake H."/>
            <person name="Nakayama K."/>
        </authorList>
    </citation>
    <scope>NUCLEOTIDE SEQUENCE</scope>
</reference>
<comment type="caution">
    <text evidence="3">The sequence shown here is derived from an EMBL/GenBank/DDBJ whole genome shotgun (WGS) entry which is preliminary data.</text>
</comment>
<dbReference type="EMBL" id="BKCJ010006101">
    <property type="protein sequence ID" value="GEU70379.1"/>
    <property type="molecule type" value="Genomic_DNA"/>
</dbReference>
<feature type="region of interest" description="Disordered" evidence="2">
    <location>
        <begin position="289"/>
        <end position="335"/>
    </location>
</feature>
<organism evidence="3">
    <name type="scientific">Tanacetum cinerariifolium</name>
    <name type="common">Dalmatian daisy</name>
    <name type="synonym">Chrysanthemum cinerariifolium</name>
    <dbReference type="NCBI Taxonomy" id="118510"/>
    <lineage>
        <taxon>Eukaryota</taxon>
        <taxon>Viridiplantae</taxon>
        <taxon>Streptophyta</taxon>
        <taxon>Embryophyta</taxon>
        <taxon>Tracheophyta</taxon>
        <taxon>Spermatophyta</taxon>
        <taxon>Magnoliopsida</taxon>
        <taxon>eudicotyledons</taxon>
        <taxon>Gunneridae</taxon>
        <taxon>Pentapetalae</taxon>
        <taxon>asterids</taxon>
        <taxon>campanulids</taxon>
        <taxon>Asterales</taxon>
        <taxon>Asteraceae</taxon>
        <taxon>Asteroideae</taxon>
        <taxon>Anthemideae</taxon>
        <taxon>Anthemidinae</taxon>
        <taxon>Tanacetum</taxon>
    </lineage>
</organism>
<feature type="coiled-coil region" evidence="1">
    <location>
        <begin position="110"/>
        <end position="137"/>
    </location>
</feature>
<name>A0A6L2MA97_TANCI</name>
<keyword evidence="1" id="KW-0175">Coiled coil</keyword>
<dbReference type="AlphaFoldDB" id="A0A6L2MA97"/>
<accession>A0A6L2MA97</accession>
<gene>
    <name evidence="3" type="ORF">Tci_042357</name>
</gene>